<accession>A0A3S7P9H2</accession>
<dbReference type="Pfam" id="PF18312">
    <property type="entry name" value="ScsC_N"/>
    <property type="match status" value="1"/>
</dbReference>
<evidence type="ECO:0000313" key="2">
    <source>
        <dbReference type="Proteomes" id="UP000266778"/>
    </source>
</evidence>
<name>A0A3S7P9H2_AERCA</name>
<dbReference type="AlphaFoldDB" id="A0A3S7P9H2"/>
<dbReference type="PROSITE" id="PS51352">
    <property type="entry name" value="THIOREDOXIN_2"/>
    <property type="match status" value="1"/>
</dbReference>
<dbReference type="InterPro" id="IPR017937">
    <property type="entry name" value="Thioredoxin_CS"/>
</dbReference>
<dbReference type="InterPro" id="IPR051470">
    <property type="entry name" value="Thiol:disulfide_interchange"/>
</dbReference>
<sequence length="251" mass="27385">MTLRTLKLRTLTLCTALVAGTLCAPLLQAAPFTPEQEARIKELIRETLVANPKILDEAAESWEKQNAAAQEVQLGDFIKGNQDVLFNSATSPRLGAKDPKLTLVLFTDYNCPYCKQFDPQLTKLLKAYPDDLGLVIKLLPFKGQSSAKAAQYSLTLWQQEPARFLALHDKLMSKQGMLTEADINKALAATGNTALKPDAKATEELRNSLRIGTLLGVQGTPATLIGNQLVPGAVPYDELEQLVKAELAKRA</sequence>
<dbReference type="CDD" id="cd03023">
    <property type="entry name" value="DsbA_Com1_like"/>
    <property type="match status" value="1"/>
</dbReference>
<dbReference type="SUPFAM" id="SSF52833">
    <property type="entry name" value="Thioredoxin-like"/>
    <property type="match status" value="1"/>
</dbReference>
<dbReference type="RefSeq" id="WP_119197259.1">
    <property type="nucleotide sequence ID" value="NZ_JAPEFL010000003.1"/>
</dbReference>
<dbReference type="PROSITE" id="PS00194">
    <property type="entry name" value="THIOREDOXIN_1"/>
    <property type="match status" value="1"/>
</dbReference>
<dbReference type="GO" id="GO:0015036">
    <property type="term" value="F:disulfide oxidoreductase activity"/>
    <property type="evidence" value="ECO:0007669"/>
    <property type="project" value="UniProtKB-ARBA"/>
</dbReference>
<dbReference type="InterPro" id="IPR013766">
    <property type="entry name" value="Thioredoxin_domain"/>
</dbReference>
<reference evidence="1" key="1">
    <citation type="journal article" date="2019" name="J Environ">
        <title>Genetic characterization and potential molecular dissemination mechanism of tet (31) gene in Aeromonas caviae from an oxytetracycline wastewater treatment system.</title>
        <authorList>
            <person name="Shi Y."/>
            <person name="Tian Z."/>
            <person name="Leclercq S.O."/>
            <person name="Zhang H."/>
            <person name="Yang M."/>
            <person name="Zhang Y."/>
        </authorList>
    </citation>
    <scope>NUCLEOTIDE SEQUENCE</scope>
    <source>
        <strain evidence="1">T25-39</strain>
    </source>
</reference>
<dbReference type="PANTHER" id="PTHR35272:SF3">
    <property type="entry name" value="THIOL:DISULFIDE INTERCHANGE PROTEIN DSBC"/>
    <property type="match status" value="1"/>
</dbReference>
<dbReference type="EMBL" id="CP025706">
    <property type="protein sequence ID" value="AXB05456.1"/>
    <property type="molecule type" value="Genomic_DNA"/>
</dbReference>
<dbReference type="PANTHER" id="PTHR35272">
    <property type="entry name" value="THIOL:DISULFIDE INTERCHANGE PROTEIN DSBC-RELATED"/>
    <property type="match status" value="1"/>
</dbReference>
<evidence type="ECO:0000313" key="1">
    <source>
        <dbReference type="EMBL" id="AXB05456.1"/>
    </source>
</evidence>
<dbReference type="InterPro" id="IPR001853">
    <property type="entry name" value="DSBA-like_thioredoxin_dom"/>
</dbReference>
<organism evidence="1 2">
    <name type="scientific">Aeromonas caviae</name>
    <name type="common">Aeromonas punctata</name>
    <dbReference type="NCBI Taxonomy" id="648"/>
    <lineage>
        <taxon>Bacteria</taxon>
        <taxon>Pseudomonadati</taxon>
        <taxon>Pseudomonadota</taxon>
        <taxon>Gammaproteobacteria</taxon>
        <taxon>Aeromonadales</taxon>
        <taxon>Aeromonadaceae</taxon>
        <taxon>Aeromonas</taxon>
    </lineage>
</organism>
<protein>
    <submittedName>
        <fullName evidence="1">DsbA family protein</fullName>
    </submittedName>
</protein>
<dbReference type="InterPro" id="IPR041205">
    <property type="entry name" value="ScsC_N"/>
</dbReference>
<gene>
    <name evidence="1" type="ORF">C1C91_11070</name>
</gene>
<dbReference type="Gene3D" id="3.40.30.10">
    <property type="entry name" value="Glutaredoxin"/>
    <property type="match status" value="1"/>
</dbReference>
<dbReference type="Proteomes" id="UP000266778">
    <property type="component" value="Chromosome"/>
</dbReference>
<proteinExistence type="predicted"/>
<dbReference type="Pfam" id="PF01323">
    <property type="entry name" value="DSBA"/>
    <property type="match status" value="1"/>
</dbReference>
<dbReference type="InterPro" id="IPR036249">
    <property type="entry name" value="Thioredoxin-like_sf"/>
</dbReference>